<organism evidence="1 2">
    <name type="scientific">Pleurostoma richardsiae</name>
    <dbReference type="NCBI Taxonomy" id="41990"/>
    <lineage>
        <taxon>Eukaryota</taxon>
        <taxon>Fungi</taxon>
        <taxon>Dikarya</taxon>
        <taxon>Ascomycota</taxon>
        <taxon>Pezizomycotina</taxon>
        <taxon>Sordariomycetes</taxon>
        <taxon>Sordariomycetidae</taxon>
        <taxon>Calosphaeriales</taxon>
        <taxon>Pleurostomataceae</taxon>
        <taxon>Pleurostoma</taxon>
    </lineage>
</organism>
<dbReference type="EMBL" id="JANBVO010000043">
    <property type="protein sequence ID" value="KAJ9134447.1"/>
    <property type="molecule type" value="Genomic_DNA"/>
</dbReference>
<gene>
    <name evidence="1" type="ORF">NKR23_g10131</name>
</gene>
<comment type="caution">
    <text evidence="1">The sequence shown here is derived from an EMBL/GenBank/DDBJ whole genome shotgun (WGS) entry which is preliminary data.</text>
</comment>
<sequence length="102" mass="11249">MCWTVTYVYSCGCVSITTFKCLQCPDKDDRCAESETVPAQETCLDERCHDCSELDVLVELAADLAVEGDRLILPLQTSRLANLLGSDVRVVRPLQPLQTVGN</sequence>
<proteinExistence type="predicted"/>
<reference evidence="1" key="1">
    <citation type="submission" date="2022-07" db="EMBL/GenBank/DDBJ databases">
        <title>Fungi with potential for degradation of polypropylene.</title>
        <authorList>
            <person name="Gostincar C."/>
        </authorList>
    </citation>
    <scope>NUCLEOTIDE SEQUENCE</scope>
    <source>
        <strain evidence="1">EXF-13308</strain>
    </source>
</reference>
<accession>A0AA38RDL8</accession>
<dbReference type="Proteomes" id="UP001174694">
    <property type="component" value="Unassembled WGS sequence"/>
</dbReference>
<evidence type="ECO:0000313" key="1">
    <source>
        <dbReference type="EMBL" id="KAJ9134447.1"/>
    </source>
</evidence>
<dbReference type="AlphaFoldDB" id="A0AA38RDL8"/>
<keyword evidence="2" id="KW-1185">Reference proteome</keyword>
<name>A0AA38RDL8_9PEZI</name>
<protein>
    <submittedName>
        <fullName evidence="1">Uncharacterized protein</fullName>
    </submittedName>
</protein>
<evidence type="ECO:0000313" key="2">
    <source>
        <dbReference type="Proteomes" id="UP001174694"/>
    </source>
</evidence>